<organism evidence="3 4">
    <name type="scientific">Halobacteriovorax vibrionivorans</name>
    <dbReference type="NCBI Taxonomy" id="2152716"/>
    <lineage>
        <taxon>Bacteria</taxon>
        <taxon>Pseudomonadati</taxon>
        <taxon>Bdellovibrionota</taxon>
        <taxon>Bacteriovoracia</taxon>
        <taxon>Bacteriovoracales</taxon>
        <taxon>Halobacteriovoraceae</taxon>
        <taxon>Halobacteriovorax</taxon>
    </lineage>
</organism>
<proteinExistence type="inferred from homology"/>
<evidence type="ECO:0000256" key="2">
    <source>
        <dbReference type="HAMAP-Rule" id="MF_00634"/>
    </source>
</evidence>
<comment type="similarity">
    <text evidence="1 2">Belongs to the UPF0235 family.</text>
</comment>
<name>A0ABY0IFQ9_9BACT</name>
<accession>A0ABY0IFQ9</accession>
<dbReference type="SUPFAM" id="SSF69786">
    <property type="entry name" value="YggU-like"/>
    <property type="match status" value="1"/>
</dbReference>
<dbReference type="HAMAP" id="MF_00634">
    <property type="entry name" value="UPF0235"/>
    <property type="match status" value="1"/>
</dbReference>
<evidence type="ECO:0000313" key="4">
    <source>
        <dbReference type="Proteomes" id="UP000443582"/>
    </source>
</evidence>
<protein>
    <recommendedName>
        <fullName evidence="2">UPF0235 protein DAY19_08775</fullName>
    </recommendedName>
</protein>
<comment type="caution">
    <text evidence="3">The sequence shown here is derived from an EMBL/GenBank/DDBJ whole genome shotgun (WGS) entry which is preliminary data.</text>
</comment>
<dbReference type="PANTHER" id="PTHR13420">
    <property type="entry name" value="UPF0235 PROTEIN C15ORF40"/>
    <property type="match status" value="1"/>
</dbReference>
<dbReference type="Pfam" id="PF02594">
    <property type="entry name" value="DUF167"/>
    <property type="match status" value="1"/>
</dbReference>
<dbReference type="Proteomes" id="UP000443582">
    <property type="component" value="Unassembled WGS sequence"/>
</dbReference>
<dbReference type="InterPro" id="IPR003746">
    <property type="entry name" value="DUF167"/>
</dbReference>
<dbReference type="SMART" id="SM01152">
    <property type="entry name" value="DUF167"/>
    <property type="match status" value="1"/>
</dbReference>
<keyword evidence="4" id="KW-1185">Reference proteome</keyword>
<dbReference type="Gene3D" id="3.30.1200.10">
    <property type="entry name" value="YggU-like"/>
    <property type="match status" value="1"/>
</dbReference>
<dbReference type="EMBL" id="QDKL01000002">
    <property type="protein sequence ID" value="RZF21773.1"/>
    <property type="molecule type" value="Genomic_DNA"/>
</dbReference>
<dbReference type="InterPro" id="IPR036591">
    <property type="entry name" value="YggU-like_sf"/>
</dbReference>
<dbReference type="NCBIfam" id="TIGR00251">
    <property type="entry name" value="DUF167 family protein"/>
    <property type="match status" value="1"/>
</dbReference>
<dbReference type="RefSeq" id="WP_115361497.1">
    <property type="nucleotide sequence ID" value="NZ_QDKL01000002.1"/>
</dbReference>
<sequence>MERSISISDYLTQLGIHHQVLRDAVDLIIEIDIWAKPGAKVEKLAIADTGHLIVSTQSPPEDGKANAGIMKLVAKKFGVSKGSIELTSGQQSKFKKMAITFVFAHNKDSNYFLEKIKKALA</sequence>
<gene>
    <name evidence="3" type="ORF">DAY19_08775</name>
</gene>
<evidence type="ECO:0000256" key="1">
    <source>
        <dbReference type="ARBA" id="ARBA00010364"/>
    </source>
</evidence>
<reference evidence="4" key="1">
    <citation type="journal article" date="2019" name="Int. J. Syst. Evol. Microbiol.">
        <title>Halobacteriovorax valvorus sp. nov., a novel prokaryotic predator isolated from coastal seawater of China.</title>
        <authorList>
            <person name="Chen M.-X."/>
        </authorList>
    </citation>
    <scope>NUCLEOTIDE SEQUENCE [LARGE SCALE GENOMIC DNA]</scope>
    <source>
        <strain evidence="4">BL9</strain>
    </source>
</reference>
<evidence type="ECO:0000313" key="3">
    <source>
        <dbReference type="EMBL" id="RZF21773.1"/>
    </source>
</evidence>
<dbReference type="PANTHER" id="PTHR13420:SF7">
    <property type="entry name" value="UPF0235 PROTEIN C15ORF40"/>
    <property type="match status" value="1"/>
</dbReference>